<feature type="transmembrane region" description="Helical" evidence="6">
    <location>
        <begin position="116"/>
        <end position="140"/>
    </location>
</feature>
<comment type="similarity">
    <text evidence="2 6">Belongs to the BI1 family.</text>
</comment>
<protein>
    <submittedName>
        <fullName evidence="7">Membrane protein</fullName>
    </submittedName>
</protein>
<evidence type="ECO:0000256" key="4">
    <source>
        <dbReference type="ARBA" id="ARBA00022989"/>
    </source>
</evidence>
<dbReference type="EMBL" id="AVBG01000016">
    <property type="protein sequence ID" value="KGP90110.1"/>
    <property type="molecule type" value="Genomic_DNA"/>
</dbReference>
<feature type="transmembrane region" description="Helical" evidence="6">
    <location>
        <begin position="85"/>
        <end position="109"/>
    </location>
</feature>
<name>A0A0A2V8Q8_9BACI</name>
<organism evidence="7 8">
    <name type="scientific">Pontibacillus chungwhensis BH030062</name>
    <dbReference type="NCBI Taxonomy" id="1385513"/>
    <lineage>
        <taxon>Bacteria</taxon>
        <taxon>Bacillati</taxon>
        <taxon>Bacillota</taxon>
        <taxon>Bacilli</taxon>
        <taxon>Bacillales</taxon>
        <taxon>Bacillaceae</taxon>
        <taxon>Pontibacillus</taxon>
    </lineage>
</organism>
<dbReference type="OrthoDB" id="9793828at2"/>
<keyword evidence="8" id="KW-1185">Reference proteome</keyword>
<evidence type="ECO:0000256" key="2">
    <source>
        <dbReference type="ARBA" id="ARBA00010350"/>
    </source>
</evidence>
<feature type="transmembrane region" description="Helical" evidence="6">
    <location>
        <begin position="146"/>
        <end position="167"/>
    </location>
</feature>
<dbReference type="AlphaFoldDB" id="A0A0A2V8Q8"/>
<dbReference type="STRING" id="1385513.N780_06885"/>
<evidence type="ECO:0000313" key="8">
    <source>
        <dbReference type="Proteomes" id="UP000030153"/>
    </source>
</evidence>
<dbReference type="InterPro" id="IPR006214">
    <property type="entry name" value="Bax_inhibitor_1-related"/>
</dbReference>
<dbReference type="Pfam" id="PF01027">
    <property type="entry name" value="Bax1-I"/>
    <property type="match status" value="1"/>
</dbReference>
<dbReference type="eggNOG" id="COG0670">
    <property type="taxonomic scope" value="Bacteria"/>
</dbReference>
<accession>A0A0A2V8Q8</accession>
<proteinExistence type="inferred from homology"/>
<evidence type="ECO:0000256" key="5">
    <source>
        <dbReference type="ARBA" id="ARBA00023136"/>
    </source>
</evidence>
<feature type="transmembrane region" description="Helical" evidence="6">
    <location>
        <begin position="34"/>
        <end position="53"/>
    </location>
</feature>
<keyword evidence="5 6" id="KW-0472">Membrane</keyword>
<dbReference type="RefSeq" id="WP_036786675.1">
    <property type="nucleotide sequence ID" value="NZ_AVBG01000016.1"/>
</dbReference>
<sequence length="207" mass="23300">MKKHELLSKVLRTFALSLLVATVGLYMGQWVPPALFLPLVILEFILLISVFFLRKAKKIGYGFLFLFTFISGLTLYPAISYYISSIGATTVLMVLGVTTVIFIVLSLYAWKTKRDLSFLGGILMSALLALILVWLIHIFFNLGSAAILVITLISVVIFSGFIIYDINKIKNGHYSEEDVPLLALNLYLDFINLFLDLLRLVKILKDD</sequence>
<dbReference type="PANTHER" id="PTHR23291:SF50">
    <property type="entry name" value="PROTEIN LIFEGUARD 4"/>
    <property type="match status" value="1"/>
</dbReference>
<gene>
    <name evidence="7" type="ORF">N780_06885</name>
</gene>
<dbReference type="Proteomes" id="UP000030153">
    <property type="component" value="Unassembled WGS sequence"/>
</dbReference>
<evidence type="ECO:0000256" key="6">
    <source>
        <dbReference type="RuleBase" id="RU004379"/>
    </source>
</evidence>
<comment type="subcellular location">
    <subcellularLocation>
        <location evidence="1">Membrane</location>
        <topology evidence="1">Multi-pass membrane protein</topology>
    </subcellularLocation>
</comment>
<keyword evidence="3 6" id="KW-0812">Transmembrane</keyword>
<dbReference type="PANTHER" id="PTHR23291">
    <property type="entry name" value="BAX INHIBITOR-RELATED"/>
    <property type="match status" value="1"/>
</dbReference>
<comment type="caution">
    <text evidence="7">The sequence shown here is derived from an EMBL/GenBank/DDBJ whole genome shotgun (WGS) entry which is preliminary data.</text>
</comment>
<feature type="transmembrane region" description="Helical" evidence="6">
    <location>
        <begin position="60"/>
        <end position="79"/>
    </location>
</feature>
<evidence type="ECO:0000256" key="3">
    <source>
        <dbReference type="ARBA" id="ARBA00022692"/>
    </source>
</evidence>
<feature type="transmembrane region" description="Helical" evidence="6">
    <location>
        <begin position="10"/>
        <end position="28"/>
    </location>
</feature>
<evidence type="ECO:0000256" key="1">
    <source>
        <dbReference type="ARBA" id="ARBA00004141"/>
    </source>
</evidence>
<evidence type="ECO:0000313" key="7">
    <source>
        <dbReference type="EMBL" id="KGP90110.1"/>
    </source>
</evidence>
<dbReference type="GO" id="GO:0005886">
    <property type="term" value="C:plasma membrane"/>
    <property type="evidence" value="ECO:0007669"/>
    <property type="project" value="TreeGrafter"/>
</dbReference>
<dbReference type="CDD" id="cd10432">
    <property type="entry name" value="BI-1-like_bacterial"/>
    <property type="match status" value="1"/>
</dbReference>
<keyword evidence="4 6" id="KW-1133">Transmembrane helix</keyword>
<reference evidence="7 8" key="1">
    <citation type="submission" date="2013-08" db="EMBL/GenBank/DDBJ databases">
        <title>Genome of Pontibacillus chungwhensis.</title>
        <authorList>
            <person name="Wang Q."/>
            <person name="Wang G."/>
        </authorList>
    </citation>
    <scope>NUCLEOTIDE SEQUENCE [LARGE SCALE GENOMIC DNA]</scope>
    <source>
        <strain evidence="7 8">BH030062</strain>
    </source>
</reference>